<dbReference type="InterPro" id="IPR046817">
    <property type="entry name" value="MmeI_N"/>
</dbReference>
<evidence type="ECO:0000256" key="3">
    <source>
        <dbReference type="ARBA" id="ARBA00022679"/>
    </source>
</evidence>
<protein>
    <recommendedName>
        <fullName evidence="1">site-specific DNA-methyltransferase (adenine-specific)</fullName>
        <ecNumber evidence="1">2.1.1.72</ecNumber>
    </recommendedName>
</protein>
<dbReference type="PANTHER" id="PTHR33841">
    <property type="entry name" value="DNA METHYLTRANSFERASE YEEA-RELATED"/>
    <property type="match status" value="1"/>
</dbReference>
<dbReference type="EMBL" id="BMQO01000022">
    <property type="protein sequence ID" value="GGS37689.1"/>
    <property type="molecule type" value="Genomic_DNA"/>
</dbReference>
<dbReference type="Pfam" id="PF20464">
    <property type="entry name" value="MmeI_N"/>
    <property type="match status" value="1"/>
</dbReference>
<accession>A0ABQ2SRM8</accession>
<dbReference type="InterPro" id="IPR046819">
    <property type="entry name" value="MmeI_hel"/>
</dbReference>
<dbReference type="InterPro" id="IPR029063">
    <property type="entry name" value="SAM-dependent_MTases_sf"/>
</dbReference>
<evidence type="ECO:0000259" key="5">
    <source>
        <dbReference type="Pfam" id="PF20464"/>
    </source>
</evidence>
<dbReference type="RefSeq" id="WP_189103321.1">
    <property type="nucleotide sequence ID" value="NZ_BMQO01000022.1"/>
</dbReference>
<dbReference type="InterPro" id="IPR046816">
    <property type="entry name" value="MmeI_Mtase"/>
</dbReference>
<dbReference type="GO" id="GO:0008168">
    <property type="term" value="F:methyltransferase activity"/>
    <property type="evidence" value="ECO:0007669"/>
    <property type="project" value="UniProtKB-KW"/>
</dbReference>
<comment type="catalytic activity">
    <reaction evidence="4">
        <text>a 2'-deoxyadenosine in DNA + S-adenosyl-L-methionine = an N(6)-methyl-2'-deoxyadenosine in DNA + S-adenosyl-L-homocysteine + H(+)</text>
        <dbReference type="Rhea" id="RHEA:15197"/>
        <dbReference type="Rhea" id="RHEA-COMP:12418"/>
        <dbReference type="Rhea" id="RHEA-COMP:12419"/>
        <dbReference type="ChEBI" id="CHEBI:15378"/>
        <dbReference type="ChEBI" id="CHEBI:57856"/>
        <dbReference type="ChEBI" id="CHEBI:59789"/>
        <dbReference type="ChEBI" id="CHEBI:90615"/>
        <dbReference type="ChEBI" id="CHEBI:90616"/>
        <dbReference type="EC" id="2.1.1.72"/>
    </reaction>
</comment>
<dbReference type="GO" id="GO:0032259">
    <property type="term" value="P:methylation"/>
    <property type="evidence" value="ECO:0007669"/>
    <property type="project" value="UniProtKB-KW"/>
</dbReference>
<dbReference type="EC" id="2.1.1.72" evidence="1"/>
<dbReference type="SUPFAM" id="SSF53335">
    <property type="entry name" value="S-adenosyl-L-methionine-dependent methyltransferases"/>
    <property type="match status" value="1"/>
</dbReference>
<evidence type="ECO:0000256" key="1">
    <source>
        <dbReference type="ARBA" id="ARBA00011900"/>
    </source>
</evidence>
<evidence type="ECO:0000256" key="4">
    <source>
        <dbReference type="ARBA" id="ARBA00047942"/>
    </source>
</evidence>
<proteinExistence type="predicted"/>
<reference evidence="9" key="1">
    <citation type="journal article" date="2019" name="Int. J. Syst. Evol. Microbiol.">
        <title>The Global Catalogue of Microorganisms (GCM) 10K type strain sequencing project: providing services to taxonomists for standard genome sequencing and annotation.</title>
        <authorList>
            <consortium name="The Broad Institute Genomics Platform"/>
            <consortium name="The Broad Institute Genome Sequencing Center for Infectious Disease"/>
            <person name="Wu L."/>
            <person name="Ma J."/>
        </authorList>
    </citation>
    <scope>NUCLEOTIDE SEQUENCE [LARGE SCALE GENOMIC DNA]</scope>
    <source>
        <strain evidence="9">JCM 31406</strain>
    </source>
</reference>
<dbReference type="Pfam" id="PF20473">
    <property type="entry name" value="MmeI_Mtase"/>
    <property type="match status" value="1"/>
</dbReference>
<evidence type="ECO:0000259" key="7">
    <source>
        <dbReference type="Pfam" id="PF20473"/>
    </source>
</evidence>
<evidence type="ECO:0000313" key="9">
    <source>
        <dbReference type="Proteomes" id="UP000620633"/>
    </source>
</evidence>
<evidence type="ECO:0000259" key="6">
    <source>
        <dbReference type="Pfam" id="PF20465"/>
    </source>
</evidence>
<comment type="caution">
    <text evidence="8">The sequence shown here is derived from an EMBL/GenBank/DDBJ whole genome shotgun (WGS) entry which is preliminary data.</text>
</comment>
<feature type="domain" description="MmeI-like helicase spacer" evidence="6">
    <location>
        <begin position="200"/>
        <end position="269"/>
    </location>
</feature>
<dbReference type="Proteomes" id="UP000620633">
    <property type="component" value="Unassembled WGS sequence"/>
</dbReference>
<dbReference type="InterPro" id="IPR050953">
    <property type="entry name" value="N4_N6_ade-DNA_methylase"/>
</dbReference>
<organism evidence="8 9">
    <name type="scientific">Deinococcus knuensis</name>
    <dbReference type="NCBI Taxonomy" id="1837380"/>
    <lineage>
        <taxon>Bacteria</taxon>
        <taxon>Thermotogati</taxon>
        <taxon>Deinococcota</taxon>
        <taxon>Deinococci</taxon>
        <taxon>Deinococcales</taxon>
        <taxon>Deinococcaceae</taxon>
        <taxon>Deinococcus</taxon>
    </lineage>
</organism>
<feature type="domain" description="MmeI-like N-terminal" evidence="5">
    <location>
        <begin position="1"/>
        <end position="193"/>
    </location>
</feature>
<keyword evidence="2 8" id="KW-0489">Methyltransferase</keyword>
<evidence type="ECO:0000313" key="8">
    <source>
        <dbReference type="EMBL" id="GGS37689.1"/>
    </source>
</evidence>
<name>A0ABQ2SRM8_9DEIO</name>
<dbReference type="Pfam" id="PF20465">
    <property type="entry name" value="MmeI_hel"/>
    <property type="match status" value="1"/>
</dbReference>
<keyword evidence="9" id="KW-1185">Reference proteome</keyword>
<evidence type="ECO:0000256" key="2">
    <source>
        <dbReference type="ARBA" id="ARBA00022603"/>
    </source>
</evidence>
<gene>
    <name evidence="8" type="ORF">GCM10008961_31520</name>
</gene>
<sequence>MHPTEFAAKWKGRAFEVTEEQAYQEHYADVARLVGGPVPGQPGAPHGLTFQAGVSKVGTTDFGKADVYLPGHFIWEAKRAQKTAGTRAKKLGEALAQAMLYAYDLGSPPLIVVTDFVEIRVHTLFNGTMPRTFRITLDDIEHNQVLEGTSLRALDVLRFVFHAPAELDPRLTRERMTTEATGQVGAVARAMVKRGHDRPAVAHFMLRVVFAMFAEDIGLLKDRLLTAVLERSVTKPAQSESYLTELFAAMATGGEFWGHDVTHFNGGLFDARPALPLTVEDATALLEAAKLDWSQVEPAIFGGLFESSLESEVRGKRGAHFTGVQDIERIVEPVVMVDLLRQWDAVRGEAQALVATAEAQATQQEKEGSARKAANTREKARLAAAKLVTDFQAHLGAVRVLDPACGSGNFLYVALKRLMDLEALVLAEAGLYGVGSFDLPPIVHPRQMLGIEIEGFAAELASVTLWIGYIQWNHTHGGYYQVPVLQQLENIENRDALLNPDGTEAEWPAATYITGNPPFLGDKVMRDRLGAEITEAIRKVYGDRLPGQSDLVCYWPEKARAMVAAGVTRRAGFVTTNSIRGGKNRVVLERIKASGDLFMAWPDEPWLQDGAAVRVSLFAFDDGSEQVKTLAGQPVADINPDLTAHADVTRAVVLAENRGLSFQGPVKIGPFEVAAELGARWRNEPNPDGVDNRSVVRPWVNGMDLTRRRSGKWIVDFDTMDEVEAARFIAPFQYVLEKVKPERQNNAREVRRRLWWRLGETGSALKTAVAPLDRFIGIPRVAKHLLPVWLPNGTLPDFSTGHL</sequence>
<keyword evidence="3" id="KW-0808">Transferase</keyword>
<dbReference type="Gene3D" id="3.40.50.150">
    <property type="entry name" value="Vaccinia Virus protein VP39"/>
    <property type="match status" value="1"/>
</dbReference>
<feature type="domain" description="MmeI-like DNA-methyltransferase" evidence="7">
    <location>
        <begin position="386"/>
        <end position="588"/>
    </location>
</feature>
<dbReference type="PANTHER" id="PTHR33841:SF1">
    <property type="entry name" value="DNA METHYLTRANSFERASE A"/>
    <property type="match status" value="1"/>
</dbReference>